<gene>
    <name evidence="4" type="ORF">GGR27_001548</name>
</gene>
<proteinExistence type="predicted"/>
<dbReference type="EMBL" id="JAATJH010000002">
    <property type="protein sequence ID" value="NJC26049.1"/>
    <property type="molecule type" value="Genomic_DNA"/>
</dbReference>
<keyword evidence="5" id="KW-1185">Reference proteome</keyword>
<name>A0ABX0X9X4_9BACT</name>
<feature type="domain" description="N-acetyltransferase" evidence="3">
    <location>
        <begin position="8"/>
        <end position="179"/>
    </location>
</feature>
<protein>
    <submittedName>
        <fullName evidence="4">Ribosomal protein S18 acetylase RimI-like enzyme</fullName>
    </submittedName>
</protein>
<keyword evidence="1" id="KW-0808">Transferase</keyword>
<organism evidence="4 5">
    <name type="scientific">Neolewinella antarctica</name>
    <dbReference type="NCBI Taxonomy" id="442734"/>
    <lineage>
        <taxon>Bacteria</taxon>
        <taxon>Pseudomonadati</taxon>
        <taxon>Bacteroidota</taxon>
        <taxon>Saprospiria</taxon>
        <taxon>Saprospirales</taxon>
        <taxon>Lewinellaceae</taxon>
        <taxon>Neolewinella</taxon>
    </lineage>
</organism>
<dbReference type="Gene3D" id="3.40.630.30">
    <property type="match status" value="1"/>
</dbReference>
<dbReference type="Proteomes" id="UP000770785">
    <property type="component" value="Unassembled WGS sequence"/>
</dbReference>
<reference evidence="4 5" key="1">
    <citation type="submission" date="2020-03" db="EMBL/GenBank/DDBJ databases">
        <title>Genomic Encyclopedia of Type Strains, Phase IV (KMG-IV): sequencing the most valuable type-strain genomes for metagenomic binning, comparative biology and taxonomic classification.</title>
        <authorList>
            <person name="Goeker M."/>
        </authorList>
    </citation>
    <scope>NUCLEOTIDE SEQUENCE [LARGE SCALE GENOMIC DNA]</scope>
    <source>
        <strain evidence="4 5">DSM 105096</strain>
    </source>
</reference>
<evidence type="ECO:0000259" key="3">
    <source>
        <dbReference type="PROSITE" id="PS51186"/>
    </source>
</evidence>
<dbReference type="InterPro" id="IPR016181">
    <property type="entry name" value="Acyl_CoA_acyltransferase"/>
</dbReference>
<evidence type="ECO:0000313" key="5">
    <source>
        <dbReference type="Proteomes" id="UP000770785"/>
    </source>
</evidence>
<sequence length="179" mass="21284">MIKIKSSIRLNAIEPADYRVHYELMQRIYPSAFAYMWSDDGAWYVKRIHEKSALLLDLKVPDSSYHHVYFREKLVGILRLKFAELSPDFPNQPALKIDRVYLDDNVRGEGLGTKLIDYAKEEARRRGKKILWLERMDTNEATINFYRKCGFVDGSSFRLTFPLLREEFRGMHRMSWRVE</sequence>
<dbReference type="PROSITE" id="PS51186">
    <property type="entry name" value="GNAT"/>
    <property type="match status" value="1"/>
</dbReference>
<accession>A0ABX0X9X4</accession>
<dbReference type="InterPro" id="IPR050680">
    <property type="entry name" value="YpeA/RimI_acetyltransf"/>
</dbReference>
<dbReference type="RefSeq" id="WP_168036811.1">
    <property type="nucleotide sequence ID" value="NZ_JAATJH010000002.1"/>
</dbReference>
<dbReference type="SUPFAM" id="SSF55729">
    <property type="entry name" value="Acyl-CoA N-acyltransferases (Nat)"/>
    <property type="match status" value="1"/>
</dbReference>
<dbReference type="InterPro" id="IPR000182">
    <property type="entry name" value="GNAT_dom"/>
</dbReference>
<keyword evidence="2" id="KW-0012">Acyltransferase</keyword>
<evidence type="ECO:0000256" key="2">
    <source>
        <dbReference type="ARBA" id="ARBA00023315"/>
    </source>
</evidence>
<evidence type="ECO:0000313" key="4">
    <source>
        <dbReference type="EMBL" id="NJC26049.1"/>
    </source>
</evidence>
<dbReference type="Pfam" id="PF00583">
    <property type="entry name" value="Acetyltransf_1"/>
    <property type="match status" value="1"/>
</dbReference>
<dbReference type="PANTHER" id="PTHR43420">
    <property type="entry name" value="ACETYLTRANSFERASE"/>
    <property type="match status" value="1"/>
</dbReference>
<dbReference type="CDD" id="cd04301">
    <property type="entry name" value="NAT_SF"/>
    <property type="match status" value="1"/>
</dbReference>
<comment type="caution">
    <text evidence="4">The sequence shown here is derived from an EMBL/GenBank/DDBJ whole genome shotgun (WGS) entry which is preliminary data.</text>
</comment>
<evidence type="ECO:0000256" key="1">
    <source>
        <dbReference type="ARBA" id="ARBA00022679"/>
    </source>
</evidence>